<dbReference type="InterPro" id="IPR008969">
    <property type="entry name" value="CarboxyPept-like_regulatory"/>
</dbReference>
<organism evidence="1 2">
    <name type="scientific">Flavobacterium hydrocarbonoxydans</name>
    <dbReference type="NCBI Taxonomy" id="2683249"/>
    <lineage>
        <taxon>Bacteria</taxon>
        <taxon>Pseudomonadati</taxon>
        <taxon>Bacteroidota</taxon>
        <taxon>Flavobacteriia</taxon>
        <taxon>Flavobacteriales</taxon>
        <taxon>Flavobacteriaceae</taxon>
        <taxon>Flavobacterium</taxon>
    </lineage>
</organism>
<accession>A0A6I4NPZ8</accession>
<dbReference type="Pfam" id="PF13715">
    <property type="entry name" value="CarbopepD_reg_2"/>
    <property type="match status" value="1"/>
</dbReference>
<dbReference type="RefSeq" id="WP_160374951.1">
    <property type="nucleotide sequence ID" value="NZ_WSTB01000005.1"/>
</dbReference>
<dbReference type="Gene3D" id="2.60.40.1120">
    <property type="entry name" value="Carboxypeptidase-like, regulatory domain"/>
    <property type="match status" value="1"/>
</dbReference>
<protein>
    <recommendedName>
        <fullName evidence="3">CarboxypepD_reg-like domain-containing protein</fullName>
    </recommendedName>
</protein>
<evidence type="ECO:0000313" key="1">
    <source>
        <dbReference type="EMBL" id="MWB95022.1"/>
    </source>
</evidence>
<reference evidence="1 2" key="1">
    <citation type="submission" date="2019-12" db="EMBL/GenBank/DDBJ databases">
        <authorList>
            <person name="Kim Y.S."/>
        </authorList>
    </citation>
    <scope>NUCLEOTIDE SEQUENCE [LARGE SCALE GENOMIC DNA]</scope>
    <source>
        <strain evidence="1 2">GA093</strain>
    </source>
</reference>
<keyword evidence="2" id="KW-1185">Reference proteome</keyword>
<dbReference type="SUPFAM" id="SSF49464">
    <property type="entry name" value="Carboxypeptidase regulatory domain-like"/>
    <property type="match status" value="1"/>
</dbReference>
<proteinExistence type="predicted"/>
<comment type="caution">
    <text evidence="1">The sequence shown here is derived from an EMBL/GenBank/DDBJ whole genome shotgun (WGS) entry which is preliminary data.</text>
</comment>
<gene>
    <name evidence="1" type="ORF">GON26_11650</name>
</gene>
<dbReference type="AlphaFoldDB" id="A0A6I4NPZ8"/>
<evidence type="ECO:0000313" key="2">
    <source>
        <dbReference type="Proteomes" id="UP000471501"/>
    </source>
</evidence>
<evidence type="ECO:0008006" key="3">
    <source>
        <dbReference type="Google" id="ProtNLM"/>
    </source>
</evidence>
<dbReference type="EMBL" id="WSTB01000005">
    <property type="protein sequence ID" value="MWB95022.1"/>
    <property type="molecule type" value="Genomic_DNA"/>
</dbReference>
<name>A0A6I4NPZ8_9FLAO</name>
<sequence length="217" mass="24805">MIHKIKISIPEPCHEKWSEMTPTEKGRFCSNCQKNVVDFTKSSDREILLEYNRNENLCGQFRASQLDRTLILPKEKKSIWMIAAASIIAFLGLGTQSATAQGNVRIEQTDQKQLSDSLDADSNNKRKEYSGVLLDNQNIPLPSANVVLKGTKIRTQTNFDGKFSIKAKKGDTLIFSYIGFENKEFKLKNKLQIQVKMDIEMMMGEVIIEKKEDYIEF</sequence>
<dbReference type="Proteomes" id="UP000471501">
    <property type="component" value="Unassembled WGS sequence"/>
</dbReference>